<gene>
    <name evidence="1" type="ORF">RRG08_001041</name>
</gene>
<reference evidence="1" key="1">
    <citation type="journal article" date="2023" name="G3 (Bethesda)">
        <title>A reference genome for the long-term kleptoplast-retaining sea slug Elysia crispata morphotype clarki.</title>
        <authorList>
            <person name="Eastman K.E."/>
            <person name="Pendleton A.L."/>
            <person name="Shaikh M.A."/>
            <person name="Suttiyut T."/>
            <person name="Ogas R."/>
            <person name="Tomko P."/>
            <person name="Gavelis G."/>
            <person name="Widhalm J.R."/>
            <person name="Wisecaver J.H."/>
        </authorList>
    </citation>
    <scope>NUCLEOTIDE SEQUENCE</scope>
    <source>
        <strain evidence="1">ECLA1</strain>
    </source>
</reference>
<evidence type="ECO:0000313" key="1">
    <source>
        <dbReference type="EMBL" id="KAK3794893.1"/>
    </source>
</evidence>
<comment type="caution">
    <text evidence="1">The sequence shown here is derived from an EMBL/GenBank/DDBJ whole genome shotgun (WGS) entry which is preliminary data.</text>
</comment>
<keyword evidence="2" id="KW-1185">Reference proteome</keyword>
<dbReference type="AlphaFoldDB" id="A0AAE1E6R0"/>
<dbReference type="Gene3D" id="1.20.120.1750">
    <property type="match status" value="1"/>
</dbReference>
<protein>
    <recommendedName>
        <fullName evidence="3">RBR-type E3 ubiquitin transferase</fullName>
    </recommendedName>
</protein>
<proteinExistence type="predicted"/>
<dbReference type="SUPFAM" id="SSF57850">
    <property type="entry name" value="RING/U-box"/>
    <property type="match status" value="1"/>
</dbReference>
<dbReference type="Proteomes" id="UP001283361">
    <property type="component" value="Unassembled WGS sequence"/>
</dbReference>
<organism evidence="1 2">
    <name type="scientific">Elysia crispata</name>
    <name type="common">lettuce slug</name>
    <dbReference type="NCBI Taxonomy" id="231223"/>
    <lineage>
        <taxon>Eukaryota</taxon>
        <taxon>Metazoa</taxon>
        <taxon>Spiralia</taxon>
        <taxon>Lophotrochozoa</taxon>
        <taxon>Mollusca</taxon>
        <taxon>Gastropoda</taxon>
        <taxon>Heterobranchia</taxon>
        <taxon>Euthyneura</taxon>
        <taxon>Panpulmonata</taxon>
        <taxon>Sacoglossa</taxon>
        <taxon>Placobranchoidea</taxon>
        <taxon>Plakobranchidae</taxon>
        <taxon>Elysia</taxon>
    </lineage>
</organism>
<evidence type="ECO:0008006" key="3">
    <source>
        <dbReference type="Google" id="ProtNLM"/>
    </source>
</evidence>
<dbReference type="EMBL" id="JAWDGP010001087">
    <property type="protein sequence ID" value="KAK3794893.1"/>
    <property type="molecule type" value="Genomic_DNA"/>
</dbReference>
<name>A0AAE1E6R0_9GAST</name>
<dbReference type="Pfam" id="PF26200">
    <property type="entry name" value="Rcat_RNF216"/>
    <property type="match status" value="1"/>
</dbReference>
<evidence type="ECO:0000313" key="2">
    <source>
        <dbReference type="Proteomes" id="UP001283361"/>
    </source>
</evidence>
<accession>A0AAE1E6R0</accession>
<sequence length="80" mass="9238">MHYQKLEGCNLMRCLKCGQNFCYLCKGPVSQRNPYSHYSQPNQICFSKLFHGVLDLDNLFPEDDLVMILEEDGAFDDADD</sequence>